<accession>A0ABD3GYM0</accession>
<organism evidence="2 3">
    <name type="scientific">Riccia sorocarpa</name>
    <dbReference type="NCBI Taxonomy" id="122646"/>
    <lineage>
        <taxon>Eukaryota</taxon>
        <taxon>Viridiplantae</taxon>
        <taxon>Streptophyta</taxon>
        <taxon>Embryophyta</taxon>
        <taxon>Marchantiophyta</taxon>
        <taxon>Marchantiopsida</taxon>
        <taxon>Marchantiidae</taxon>
        <taxon>Marchantiales</taxon>
        <taxon>Ricciaceae</taxon>
        <taxon>Riccia</taxon>
    </lineage>
</organism>
<comment type="caution">
    <text evidence="2">The sequence shown here is derived from an EMBL/GenBank/DDBJ whole genome shotgun (WGS) entry which is preliminary data.</text>
</comment>
<evidence type="ECO:0008006" key="4">
    <source>
        <dbReference type="Google" id="ProtNLM"/>
    </source>
</evidence>
<dbReference type="AlphaFoldDB" id="A0ABD3GYM0"/>
<evidence type="ECO:0000256" key="1">
    <source>
        <dbReference type="SAM" id="MobiDB-lite"/>
    </source>
</evidence>
<gene>
    <name evidence="2" type="ORF">R1sor_001279</name>
</gene>
<dbReference type="SUPFAM" id="SSF56219">
    <property type="entry name" value="DNase I-like"/>
    <property type="match status" value="1"/>
</dbReference>
<keyword evidence="3" id="KW-1185">Reference proteome</keyword>
<proteinExistence type="predicted"/>
<dbReference type="EMBL" id="JBJQOH010000006">
    <property type="protein sequence ID" value="KAL3683257.1"/>
    <property type="molecule type" value="Genomic_DNA"/>
</dbReference>
<dbReference type="InterPro" id="IPR036691">
    <property type="entry name" value="Endo/exonu/phosph_ase_sf"/>
</dbReference>
<name>A0ABD3GYM0_9MARC</name>
<dbReference type="Proteomes" id="UP001633002">
    <property type="component" value="Unassembled WGS sequence"/>
</dbReference>
<evidence type="ECO:0000313" key="3">
    <source>
        <dbReference type="Proteomes" id="UP001633002"/>
    </source>
</evidence>
<dbReference type="Gene3D" id="3.60.10.10">
    <property type="entry name" value="Endonuclease/exonuclease/phosphatase"/>
    <property type="match status" value="1"/>
</dbReference>
<protein>
    <recommendedName>
        <fullName evidence="4">Endonuclease/exonuclease/phosphatase domain-containing protein</fullName>
    </recommendedName>
</protein>
<feature type="region of interest" description="Disordered" evidence="1">
    <location>
        <begin position="497"/>
        <end position="518"/>
    </location>
</feature>
<feature type="compositionally biased region" description="Polar residues" evidence="1">
    <location>
        <begin position="509"/>
        <end position="518"/>
    </location>
</feature>
<reference evidence="2 3" key="1">
    <citation type="submission" date="2024-09" db="EMBL/GenBank/DDBJ databases">
        <title>Chromosome-scale assembly of Riccia sorocarpa.</title>
        <authorList>
            <person name="Paukszto L."/>
        </authorList>
    </citation>
    <scope>NUCLEOTIDE SEQUENCE [LARGE SCALE GENOMIC DNA]</scope>
    <source>
        <strain evidence="2">LP-2024</strain>
        <tissue evidence="2">Aerial parts of the thallus</tissue>
    </source>
</reference>
<evidence type="ECO:0000313" key="2">
    <source>
        <dbReference type="EMBL" id="KAL3683257.1"/>
    </source>
</evidence>
<sequence length="518" mass="58472">MSTHIPRPLQVAREALGLPTSDGIPPLAKVLLLLEKLHGEVIEVKTSISSLRTEVSELRQQLPQPVVDIAPVMEAIVTVQDRSEHLQSEVVTLKLSLEGAQTKADTHTASTEKHFQLLHEAVRCRSDPSVTAAIAGLETKFLTYAESFDSDTDLPGFDRVASVWNKKRFSRGRGYGGIGVWVRTEHSCQVDVVHIDTLKQFLTLHFNGQRESFLLVSYFAPADSPIYDLDTGDPFLPLAQEVLRLQGLGPVWLVGDFNSRIGSSQGEVKDGFSIWREDSNTDCWPRVSVDHESNRFSAYFLQFLDVSEMTILNGTLHFPDTHQFTFQSGVGKSALDFLLASVNARDRVTEFSLLPFQPDSDHRPLLFSISGLGRRSSRRVPSRYIPRFNSAYKEQYKHLLETRLTSTTDPVAAMQVVVTTAKEVLLHQVKRSSWFSEDCREARKKALRASGDEQHVAFRRYKNFIKGVKRKFVREHQLELIRELSESESESEFIIMPQNPSRSHRAKHNGTSSNVCQK</sequence>